<sequence>MSVNDQLPGYAVIMDRRGAMNFFFGFLRACEVINRLICRIAWLFFKVLLLTPVWIIGFIIYQLLF</sequence>
<dbReference type="EMBL" id="CP131913">
    <property type="protein sequence ID" value="WLI73622.1"/>
    <property type="molecule type" value="Genomic_DNA"/>
</dbReference>
<evidence type="ECO:0008006" key="4">
    <source>
        <dbReference type="Google" id="ProtNLM"/>
    </source>
</evidence>
<dbReference type="RefSeq" id="WP_305501447.1">
    <property type="nucleotide sequence ID" value="NZ_CP131913.1"/>
</dbReference>
<organism evidence="2 3">
    <name type="scientific">Halomonas alkalicola</name>
    <dbReference type="NCBI Taxonomy" id="1930622"/>
    <lineage>
        <taxon>Bacteria</taxon>
        <taxon>Pseudomonadati</taxon>
        <taxon>Pseudomonadota</taxon>
        <taxon>Gammaproteobacteria</taxon>
        <taxon>Oceanospirillales</taxon>
        <taxon>Halomonadaceae</taxon>
        <taxon>Halomonas</taxon>
    </lineage>
</organism>
<protein>
    <recommendedName>
        <fullName evidence="4">PspC domain-containing protein</fullName>
    </recommendedName>
</protein>
<gene>
    <name evidence="2" type="ORF">B6N23_01385</name>
</gene>
<name>A0ABY9H570_9GAMM</name>
<evidence type="ECO:0000256" key="1">
    <source>
        <dbReference type="SAM" id="Phobius"/>
    </source>
</evidence>
<keyword evidence="1" id="KW-1133">Transmembrane helix</keyword>
<evidence type="ECO:0000313" key="3">
    <source>
        <dbReference type="Proteomes" id="UP001235344"/>
    </source>
</evidence>
<dbReference type="Proteomes" id="UP001235344">
    <property type="component" value="Chromosome"/>
</dbReference>
<keyword evidence="3" id="KW-1185">Reference proteome</keyword>
<keyword evidence="1" id="KW-0812">Transmembrane</keyword>
<accession>A0ABY9H570</accession>
<evidence type="ECO:0000313" key="2">
    <source>
        <dbReference type="EMBL" id="WLI73622.1"/>
    </source>
</evidence>
<keyword evidence="1" id="KW-0472">Membrane</keyword>
<reference evidence="2 3" key="1">
    <citation type="submission" date="2023-08" db="EMBL/GenBank/DDBJ databases">
        <title>Transcriptome Analysis of Halomonas alkalicola CICC 11012s to Identify the Genes Involved in Alkaline Tolerances.</title>
        <authorList>
            <person name="Zhai L."/>
        </authorList>
    </citation>
    <scope>NUCLEOTIDE SEQUENCE [LARGE SCALE GENOMIC DNA]</scope>
    <source>
        <strain evidence="2 3">CICC 11012s</strain>
    </source>
</reference>
<feature type="transmembrane region" description="Helical" evidence="1">
    <location>
        <begin position="43"/>
        <end position="64"/>
    </location>
</feature>
<proteinExistence type="predicted"/>